<comment type="cofactor">
    <cofactor evidence="11">
        <name>Mg(2+)</name>
        <dbReference type="ChEBI" id="CHEBI:18420"/>
    </cofactor>
</comment>
<evidence type="ECO:0000313" key="14">
    <source>
        <dbReference type="Proteomes" id="UP000004322"/>
    </source>
</evidence>
<feature type="binding site" evidence="11">
    <location>
        <position position="178"/>
    </location>
    <ligand>
        <name>FMN</name>
        <dbReference type="ChEBI" id="CHEBI:58210"/>
    </ligand>
</feature>
<evidence type="ECO:0000256" key="10">
    <source>
        <dbReference type="ARBA" id="ARBA00025810"/>
    </source>
</evidence>
<evidence type="ECO:0000256" key="6">
    <source>
        <dbReference type="ARBA" id="ARBA00022842"/>
    </source>
</evidence>
<dbReference type="OrthoDB" id="9795032at2"/>
<keyword evidence="3 11" id="KW-0285">Flavoprotein</keyword>
<dbReference type="AlphaFoldDB" id="G5JNI4"/>
<evidence type="ECO:0000256" key="11">
    <source>
        <dbReference type="HAMAP-Rule" id="MF_00354"/>
    </source>
</evidence>
<dbReference type="RefSeq" id="WP_004229846.1">
    <property type="nucleotide sequence ID" value="NZ_AEUV02000002.1"/>
</dbReference>
<dbReference type="EC" id="5.3.3.2" evidence="11"/>
<dbReference type="GO" id="GO:0008299">
    <property type="term" value="P:isoprenoid biosynthetic process"/>
    <property type="evidence" value="ECO:0007669"/>
    <property type="project" value="UniProtKB-UniRule"/>
</dbReference>
<dbReference type="NCBIfam" id="TIGR02151">
    <property type="entry name" value="IPP_isom_2"/>
    <property type="match status" value="1"/>
</dbReference>
<dbReference type="SUPFAM" id="SSF51395">
    <property type="entry name" value="FMN-linked oxidoreductases"/>
    <property type="match status" value="1"/>
</dbReference>
<evidence type="ECO:0000256" key="8">
    <source>
        <dbReference type="ARBA" id="ARBA00023229"/>
    </source>
</evidence>
<comment type="catalytic activity">
    <reaction evidence="11">
        <text>isopentenyl diphosphate = dimethylallyl diphosphate</text>
        <dbReference type="Rhea" id="RHEA:23284"/>
        <dbReference type="ChEBI" id="CHEBI:57623"/>
        <dbReference type="ChEBI" id="CHEBI:128769"/>
        <dbReference type="EC" id="5.3.3.2"/>
    </reaction>
</comment>
<comment type="caution">
    <text evidence="13">The sequence shown here is derived from an EMBL/GenBank/DDBJ whole genome shotgun (WGS) entry which is preliminary data.</text>
</comment>
<dbReference type="PANTHER" id="PTHR43665">
    <property type="entry name" value="ISOPENTENYL-DIPHOSPHATE DELTA-ISOMERASE"/>
    <property type="match status" value="1"/>
</dbReference>
<comment type="caution">
    <text evidence="11">Lacks conserved residue(s) required for the propagation of feature annotation.</text>
</comment>
<evidence type="ECO:0000256" key="2">
    <source>
        <dbReference type="ARBA" id="ARBA00022490"/>
    </source>
</evidence>
<keyword evidence="9 11" id="KW-0413">Isomerase</keyword>
<dbReference type="GO" id="GO:0000287">
    <property type="term" value="F:magnesium ion binding"/>
    <property type="evidence" value="ECO:0007669"/>
    <property type="project" value="UniProtKB-UniRule"/>
</dbReference>
<dbReference type="PANTHER" id="PTHR43665:SF1">
    <property type="entry name" value="ISOPENTENYL-DIPHOSPHATE DELTA-ISOMERASE"/>
    <property type="match status" value="1"/>
</dbReference>
<feature type="domain" description="FMN-dependent dehydrogenase" evidence="12">
    <location>
        <begin position="15"/>
        <end position="91"/>
    </location>
</feature>
<dbReference type="PIRSF" id="PIRSF003314">
    <property type="entry name" value="IPP_isomerase"/>
    <property type="match status" value="1"/>
</dbReference>
<feature type="binding site" evidence="11">
    <location>
        <position position="208"/>
    </location>
    <ligand>
        <name>FMN</name>
        <dbReference type="ChEBI" id="CHEBI:58210"/>
    </ligand>
</feature>
<organism evidence="13 14">
    <name type="scientific">Streptococcus criceti HS-6</name>
    <dbReference type="NCBI Taxonomy" id="873449"/>
    <lineage>
        <taxon>Bacteria</taxon>
        <taxon>Bacillati</taxon>
        <taxon>Bacillota</taxon>
        <taxon>Bacilli</taxon>
        <taxon>Lactobacillales</taxon>
        <taxon>Streptococcaceae</taxon>
        <taxon>Streptococcus</taxon>
    </lineage>
</organism>
<dbReference type="EMBL" id="AEUV02000002">
    <property type="protein sequence ID" value="EHI75433.1"/>
    <property type="molecule type" value="Genomic_DNA"/>
</dbReference>
<keyword evidence="4 11" id="KW-0288">FMN</keyword>
<keyword evidence="5 11" id="KW-0479">Metal-binding</keyword>
<dbReference type="GO" id="GO:0010181">
    <property type="term" value="F:FMN binding"/>
    <property type="evidence" value="ECO:0007669"/>
    <property type="project" value="UniProtKB-UniRule"/>
</dbReference>
<comment type="subcellular location">
    <subcellularLocation>
        <location evidence="11">Cytoplasm</location>
    </subcellularLocation>
</comment>
<comment type="cofactor">
    <cofactor evidence="1 11">
        <name>FMN</name>
        <dbReference type="ChEBI" id="CHEBI:58210"/>
    </cofactor>
</comment>
<dbReference type="HAMAP" id="MF_00354">
    <property type="entry name" value="Idi_2"/>
    <property type="match status" value="1"/>
</dbReference>
<protein>
    <recommendedName>
        <fullName evidence="11">Isopentenyl-diphosphate delta-isomerase</fullName>
        <shortName evidence="11">IPP isomerase</shortName>
        <ecNumber evidence="11">5.3.3.2</ecNumber>
    </recommendedName>
    <alternativeName>
        <fullName evidence="11">Isopentenyl diphosphate:dimethylallyl diphosphate isomerase</fullName>
    </alternativeName>
    <alternativeName>
        <fullName evidence="11">Isopentenyl pyrophosphate isomerase</fullName>
    </alternativeName>
    <alternativeName>
        <fullName evidence="11">Type 2 isopentenyl diphosphate isomerase</fullName>
        <shortName evidence="11">IDI-2</shortName>
    </alternativeName>
</protein>
<evidence type="ECO:0000256" key="3">
    <source>
        <dbReference type="ARBA" id="ARBA00022630"/>
    </source>
</evidence>
<evidence type="ECO:0000259" key="12">
    <source>
        <dbReference type="Pfam" id="PF01070"/>
    </source>
</evidence>
<feature type="binding site" evidence="11">
    <location>
        <position position="89"/>
    </location>
    <ligand>
        <name>FMN</name>
        <dbReference type="ChEBI" id="CHEBI:58210"/>
    </ligand>
</feature>
<keyword evidence="2 11" id="KW-0963">Cytoplasm</keyword>
<evidence type="ECO:0000256" key="1">
    <source>
        <dbReference type="ARBA" id="ARBA00001917"/>
    </source>
</evidence>
<keyword evidence="14" id="KW-1185">Reference proteome</keyword>
<keyword evidence="7 11" id="KW-0521">NADP</keyword>
<evidence type="ECO:0000313" key="13">
    <source>
        <dbReference type="EMBL" id="EHI75433.1"/>
    </source>
</evidence>
<dbReference type="GO" id="GO:0004452">
    <property type="term" value="F:isopentenyl-diphosphate delta-isomerase activity"/>
    <property type="evidence" value="ECO:0007669"/>
    <property type="project" value="UniProtKB-UniRule"/>
</dbReference>
<comment type="similarity">
    <text evidence="11">Belongs to the IPP isomerase type 2 family.</text>
</comment>
<dbReference type="InterPro" id="IPR000262">
    <property type="entry name" value="FMN-dep_DH"/>
</dbReference>
<dbReference type="STRING" id="873449.STRCR_1439"/>
<dbReference type="GO" id="GO:0005737">
    <property type="term" value="C:cytoplasm"/>
    <property type="evidence" value="ECO:0007669"/>
    <property type="project" value="UniProtKB-SubCell"/>
</dbReference>
<dbReference type="InterPro" id="IPR013785">
    <property type="entry name" value="Aldolase_TIM"/>
</dbReference>
<feature type="binding site" evidence="11">
    <location>
        <begin position="274"/>
        <end position="275"/>
    </location>
    <ligand>
        <name>FMN</name>
        <dbReference type="ChEBI" id="CHEBI:58210"/>
    </ligand>
</feature>
<feature type="binding site" evidence="11">
    <location>
        <position position="116"/>
    </location>
    <ligand>
        <name>FMN</name>
        <dbReference type="ChEBI" id="CHEBI:58210"/>
    </ligand>
</feature>
<feature type="binding site" evidence="11">
    <location>
        <position position="147"/>
    </location>
    <ligand>
        <name>Mg(2+)</name>
        <dbReference type="ChEBI" id="CHEBI:18420"/>
    </ligand>
</feature>
<sequence length="331" mass="36483">MTNRKDQHIKHALAYQSPYNSFDDIELIQSSLPKYDLAEIDLKTHFAGRDWDFPFYINAMTGGSAKAKAVNQKLAQVAAACGLLFITGSYSPALKNLSDDSYAVRSAAPDVLLGTNIGLDKPVELGQKAVEAMQPLLLQLHVNLMQELLMPEGERAFKSWRTNLADYAQIISVPLVLKEVGFGMDKKAVQAGLDLGLKTFDISGRGGTSFAYIENQRAEQDRSYLNTWGQSTVQTLLNLGDLREQAEILASGGVRNPLDMVKALVLGARAVGLSRTMLELVERYPLDKAIAIVNGWKEDLRLLMCALNCRTIADLRQVDYLLYGKLAQANS</sequence>
<feature type="binding site" evidence="11">
    <location>
        <begin position="59"/>
        <end position="61"/>
    </location>
    <ligand>
        <name>FMN</name>
        <dbReference type="ChEBI" id="CHEBI:58210"/>
    </ligand>
</feature>
<feature type="domain" description="FMN-dependent dehydrogenase" evidence="12">
    <location>
        <begin position="159"/>
        <end position="317"/>
    </location>
</feature>
<dbReference type="InterPro" id="IPR011179">
    <property type="entry name" value="IPdP_isomerase"/>
</dbReference>
<dbReference type="Gene3D" id="3.20.20.70">
    <property type="entry name" value="Aldolase class I"/>
    <property type="match status" value="1"/>
</dbReference>
<proteinExistence type="inferred from homology"/>
<name>G5JNI4_STRCG</name>
<keyword evidence="6 11" id="KW-0460">Magnesium</keyword>
<dbReference type="CDD" id="cd02811">
    <property type="entry name" value="IDI-2_FMN"/>
    <property type="match status" value="1"/>
</dbReference>
<comment type="subunit">
    <text evidence="10 11">Homooctamer. Dimer of tetramers.</text>
</comment>
<dbReference type="GO" id="GO:0016491">
    <property type="term" value="F:oxidoreductase activity"/>
    <property type="evidence" value="ECO:0007669"/>
    <property type="project" value="InterPro"/>
</dbReference>
<comment type="function">
    <text evidence="11">Involved in the biosynthesis of isoprenoids. Catalyzes the 1,3-allylic rearrangement of the homoallylic substrate isopentenyl (IPP) to its allylic isomer, dimethylallyl diphosphate (DMAPP).</text>
</comment>
<feature type="binding site" evidence="11">
    <location>
        <position position="146"/>
    </location>
    <ligand>
        <name>substrate</name>
    </ligand>
</feature>
<dbReference type="Pfam" id="PF01070">
    <property type="entry name" value="FMN_dh"/>
    <property type="match status" value="2"/>
</dbReference>
<evidence type="ECO:0000256" key="5">
    <source>
        <dbReference type="ARBA" id="ARBA00022723"/>
    </source>
</evidence>
<feature type="binding site" evidence="11">
    <location>
        <begin position="4"/>
        <end position="5"/>
    </location>
    <ligand>
        <name>substrate</name>
    </ligand>
</feature>
<keyword evidence="8 11" id="KW-0414">Isoprene biosynthesis</keyword>
<accession>G5JNI4</accession>
<gene>
    <name evidence="11" type="primary">fni</name>
    <name evidence="13" type="ORF">STRCR_1439</name>
</gene>
<dbReference type="GO" id="GO:0070402">
    <property type="term" value="F:NADPH binding"/>
    <property type="evidence" value="ECO:0007669"/>
    <property type="project" value="UniProtKB-UniRule"/>
</dbReference>
<comment type="cofactor">
    <cofactor evidence="11">
        <name>NADPH</name>
        <dbReference type="ChEBI" id="CHEBI:57783"/>
    </cofactor>
</comment>
<evidence type="ECO:0000256" key="9">
    <source>
        <dbReference type="ARBA" id="ARBA00023235"/>
    </source>
</evidence>
<feature type="binding site" evidence="11">
    <location>
        <begin position="253"/>
        <end position="255"/>
    </location>
    <ligand>
        <name>FMN</name>
        <dbReference type="ChEBI" id="CHEBI:58210"/>
    </ligand>
</feature>
<feature type="binding site" evidence="11">
    <location>
        <position position="203"/>
    </location>
    <ligand>
        <name>FMN</name>
        <dbReference type="ChEBI" id="CHEBI:58210"/>
    </ligand>
</feature>
<reference evidence="13" key="1">
    <citation type="submission" date="2011-07" db="EMBL/GenBank/DDBJ databases">
        <authorList>
            <person name="Stanhope M.J."/>
            <person name="Durkin A.S."/>
            <person name="Hostetler J."/>
            <person name="Kim M."/>
            <person name="Radune D."/>
            <person name="Singh I."/>
            <person name="Town C.D."/>
        </authorList>
    </citation>
    <scope>NUCLEOTIDE SEQUENCE [LARGE SCALE GENOMIC DNA]</scope>
    <source>
        <strain evidence="13">HS-6</strain>
    </source>
</reference>
<dbReference type="eggNOG" id="COG1304">
    <property type="taxonomic scope" value="Bacteria"/>
</dbReference>
<evidence type="ECO:0000256" key="7">
    <source>
        <dbReference type="ARBA" id="ARBA00022857"/>
    </source>
</evidence>
<evidence type="ECO:0000256" key="4">
    <source>
        <dbReference type="ARBA" id="ARBA00022643"/>
    </source>
</evidence>
<dbReference type="Proteomes" id="UP000004322">
    <property type="component" value="Unassembled WGS sequence"/>
</dbReference>